<sequence>MATLLSRKAILTAARPCIDITVPEWGDDAVVRARQMSTTERADYLETIRVYQHALEAWEDDQKLPEKKRKNVTKPDEVHSGVLAIVRSLVDEEGKRLFQDEDMPQFADMSFTVVHRIFDAIQKLNQFREAPVELVLEKKG</sequence>
<dbReference type="Proteomes" id="UP000527143">
    <property type="component" value="Unassembled WGS sequence"/>
</dbReference>
<dbReference type="EMBL" id="JACIJF010000001">
    <property type="protein sequence ID" value="MBB5709440.1"/>
    <property type="molecule type" value="Genomic_DNA"/>
</dbReference>
<name>A0A840YKD6_9SPHN</name>
<evidence type="ECO:0000313" key="1">
    <source>
        <dbReference type="EMBL" id="MBB5709440.1"/>
    </source>
</evidence>
<dbReference type="RefSeq" id="WP_184084126.1">
    <property type="nucleotide sequence ID" value="NZ_JACIJF010000001.1"/>
</dbReference>
<protein>
    <submittedName>
        <fullName evidence="1">Uncharacterized protein</fullName>
    </submittedName>
</protein>
<evidence type="ECO:0000313" key="2">
    <source>
        <dbReference type="Proteomes" id="UP000527143"/>
    </source>
</evidence>
<gene>
    <name evidence="1" type="ORF">FHT02_000646</name>
</gene>
<organism evidence="1 2">
    <name type="scientific">Sphingomonas xinjiangensis</name>
    <dbReference type="NCBI Taxonomy" id="643568"/>
    <lineage>
        <taxon>Bacteria</taxon>
        <taxon>Pseudomonadati</taxon>
        <taxon>Pseudomonadota</taxon>
        <taxon>Alphaproteobacteria</taxon>
        <taxon>Sphingomonadales</taxon>
        <taxon>Sphingomonadaceae</taxon>
        <taxon>Sphingomonas</taxon>
    </lineage>
</organism>
<dbReference type="AlphaFoldDB" id="A0A840YKD6"/>
<proteinExistence type="predicted"/>
<dbReference type="Gene3D" id="3.30.2220.20">
    <property type="entry name" value="Phage tail assembly chaperone gp13-like"/>
    <property type="match status" value="1"/>
</dbReference>
<comment type="caution">
    <text evidence="1">The sequence shown here is derived from an EMBL/GenBank/DDBJ whole genome shotgun (WGS) entry which is preliminary data.</text>
</comment>
<dbReference type="InterPro" id="IPR038556">
    <property type="entry name" value="TAC_Gp13-like_sf"/>
</dbReference>
<keyword evidence="2" id="KW-1185">Reference proteome</keyword>
<accession>A0A840YKD6</accession>
<reference evidence="1 2" key="1">
    <citation type="submission" date="2020-08" db="EMBL/GenBank/DDBJ databases">
        <title>Genomic Encyclopedia of Type Strains, Phase IV (KMG-IV): sequencing the most valuable type-strain genomes for metagenomic binning, comparative biology and taxonomic classification.</title>
        <authorList>
            <person name="Goeker M."/>
        </authorList>
    </citation>
    <scope>NUCLEOTIDE SEQUENCE [LARGE SCALE GENOMIC DNA]</scope>
    <source>
        <strain evidence="1 2">DSM 26736</strain>
    </source>
</reference>